<keyword evidence="14" id="KW-1185">Reference proteome</keyword>
<protein>
    <recommendedName>
        <fullName evidence="3 9">Nicotinate phosphoribosyltransferase</fullName>
        <ecNumber evidence="3 9">6.3.4.21</ecNumber>
    </recommendedName>
</protein>
<feature type="domain" description="Nicotinate/nicotinamide phosphoribosyltransferase" evidence="10">
    <location>
        <begin position="151"/>
        <end position="315"/>
    </location>
</feature>
<dbReference type="NCBIfam" id="NF009131">
    <property type="entry name" value="PRK12484.1"/>
    <property type="match status" value="1"/>
</dbReference>
<evidence type="ECO:0000313" key="13">
    <source>
        <dbReference type="EMBL" id="MBA2225123.1"/>
    </source>
</evidence>
<dbReference type="PANTHER" id="PTHR11098">
    <property type="entry name" value="NICOTINATE PHOSPHORIBOSYLTRANSFERASE"/>
    <property type="match status" value="1"/>
</dbReference>
<keyword evidence="5 9" id="KW-0436">Ligase</keyword>
<evidence type="ECO:0000259" key="12">
    <source>
        <dbReference type="Pfam" id="PF17956"/>
    </source>
</evidence>
<dbReference type="Gene3D" id="3.20.140.10">
    <property type="entry name" value="nicotinate phosphoribosyltransferase"/>
    <property type="match status" value="2"/>
</dbReference>
<dbReference type="InterPro" id="IPR006405">
    <property type="entry name" value="Nic_PRibTrfase_pncB"/>
</dbReference>
<dbReference type="PIRSF" id="PIRSF000484">
    <property type="entry name" value="NAPRT"/>
    <property type="match status" value="1"/>
</dbReference>
<evidence type="ECO:0000256" key="2">
    <source>
        <dbReference type="ARBA" id="ARBA00010897"/>
    </source>
</evidence>
<feature type="domain" description="Nicotinate phosphoribosyltransferase C-terminal" evidence="12">
    <location>
        <begin position="381"/>
        <end position="438"/>
    </location>
</feature>
<dbReference type="FunFam" id="3.20.20.70:FF:000076">
    <property type="entry name" value="Nicotinate phosphoribosyltransferase"/>
    <property type="match status" value="1"/>
</dbReference>
<evidence type="ECO:0000259" key="10">
    <source>
        <dbReference type="Pfam" id="PF04095"/>
    </source>
</evidence>
<evidence type="ECO:0000256" key="8">
    <source>
        <dbReference type="ARBA" id="ARBA00048668"/>
    </source>
</evidence>
<dbReference type="PANTHER" id="PTHR11098:SF1">
    <property type="entry name" value="NICOTINATE PHOSPHORIBOSYLTRANSFERASE"/>
    <property type="match status" value="1"/>
</dbReference>
<evidence type="ECO:0000256" key="3">
    <source>
        <dbReference type="ARBA" id="ARBA00013236"/>
    </source>
</evidence>
<keyword evidence="6 9" id="KW-0662">Pyridine nucleotide biosynthesis</keyword>
<dbReference type="CDD" id="cd01570">
    <property type="entry name" value="NAPRTase_A"/>
    <property type="match status" value="1"/>
</dbReference>
<evidence type="ECO:0000259" key="11">
    <source>
        <dbReference type="Pfam" id="PF17767"/>
    </source>
</evidence>
<dbReference type="AlphaFoldDB" id="A0A7V9AAL3"/>
<sequence length="459" mass="50879">MHPSLATFTDLYELTMAQAYWQEGMAETATFSFFFRSLPPHRGYLVAAGIEPLLAELDGFHFTEEDIAALRQLRRFHEDFLSYLAGVRFTGSVRAVAEGTVVFANEPLLEVTAPILQAQLVETLVVNRLHVYTLLASKAARVRWAAGPQRQVVDFGARRCHGLEAADMAAYSGWLVGFEGTSNVHAGLRYGIPLYGTMAHSFVTAFPHELDAFRAYARTFPDSTTLLVDTYDTVAGIKHALRIAGELQQQGHQLRGIRLDSGDLASLSRIARQLADAAGFPHLQIFASGGIDEYTIEQLVAQRAPIDAFGVGTKYGVSQDAPYGDCAYKLVSYAGRATLKLSEHKQTLPGSKQVYRFYDPTGQMLYDQIALAEEPPPLGGQPLLHEVIREGRRVHPPVSLDASRQYFRQQWASLPEPCKDLHNPVPYDVQLSVRLHQLTKQLTEQLRAELHPPDHTPAG</sequence>
<evidence type="ECO:0000256" key="7">
    <source>
        <dbReference type="ARBA" id="ARBA00022679"/>
    </source>
</evidence>
<comment type="caution">
    <text evidence="13">The sequence shown here is derived from an EMBL/GenBank/DDBJ whole genome shotgun (WGS) entry which is preliminary data.</text>
</comment>
<comment type="pathway">
    <text evidence="1 9">Cofactor biosynthesis; NAD(+) biosynthesis; nicotinate D-ribonucleotide from nicotinate: step 1/1.</text>
</comment>
<comment type="function">
    <text evidence="9">Catalyzes the first step in the biosynthesis of NAD from nicotinic acid, the ATP-dependent synthesis of beta-nicotinate D-ribonucleotide from nicotinate and 5-phospho-D-ribose 1-phosphate.</text>
</comment>
<feature type="domain" description="Nicotinate phosphoribosyltransferase N-terminal" evidence="11">
    <location>
        <begin position="9"/>
        <end position="128"/>
    </location>
</feature>
<dbReference type="InterPro" id="IPR041525">
    <property type="entry name" value="N/Namide_PRibTrfase"/>
</dbReference>
<keyword evidence="7 9" id="KW-0808">Transferase</keyword>
<dbReference type="GO" id="GO:0047280">
    <property type="term" value="F:nicotinamide phosphoribosyltransferase activity"/>
    <property type="evidence" value="ECO:0007669"/>
    <property type="project" value="UniProtKB-ARBA"/>
</dbReference>
<dbReference type="EMBL" id="JACEFB010000001">
    <property type="protein sequence ID" value="MBA2225123.1"/>
    <property type="molecule type" value="Genomic_DNA"/>
</dbReference>
<accession>A0A7V9AAL3</accession>
<dbReference type="EC" id="6.3.4.21" evidence="3 9"/>
<dbReference type="InterPro" id="IPR040727">
    <property type="entry name" value="NAPRTase_N"/>
</dbReference>
<dbReference type="Pfam" id="PF17956">
    <property type="entry name" value="NAPRTase_C"/>
    <property type="match status" value="1"/>
</dbReference>
<comment type="PTM">
    <text evidence="9">Transiently phosphorylated on a His residue during the reaction cycle. Phosphorylation strongly increases the affinity for substrates and increases the rate of nicotinate D-ribonucleotide production. Dephosphorylation regenerates the low-affinity form of the enzyme, leading to product release.</text>
</comment>
<reference evidence="13 14" key="1">
    <citation type="submission" date="2020-07" db="EMBL/GenBank/DDBJ databases">
        <title>Thermogemmata thermophila gen. nov., sp. nov., a novel moderate thermophilic planctomycete from a Kamchatka hot spring.</title>
        <authorList>
            <person name="Elcheninov A.G."/>
            <person name="Podosokorskaya O.A."/>
            <person name="Kovaleva O.L."/>
            <person name="Novikov A."/>
            <person name="Bonch-Osmolovskaya E.A."/>
            <person name="Toshchakov S.V."/>
            <person name="Kublanov I.V."/>
        </authorList>
    </citation>
    <scope>NUCLEOTIDE SEQUENCE [LARGE SCALE GENOMIC DNA]</scope>
    <source>
        <strain evidence="13 14">2918</strain>
    </source>
</reference>
<evidence type="ECO:0000256" key="5">
    <source>
        <dbReference type="ARBA" id="ARBA00022598"/>
    </source>
</evidence>
<dbReference type="InterPro" id="IPR013785">
    <property type="entry name" value="Aldolase_TIM"/>
</dbReference>
<dbReference type="InterPro" id="IPR041619">
    <property type="entry name" value="NAPRTase_C"/>
</dbReference>
<organism evidence="13 14">
    <name type="scientific">Thermogemmata fonticola</name>
    <dbReference type="NCBI Taxonomy" id="2755323"/>
    <lineage>
        <taxon>Bacteria</taxon>
        <taxon>Pseudomonadati</taxon>
        <taxon>Planctomycetota</taxon>
        <taxon>Planctomycetia</taxon>
        <taxon>Gemmatales</taxon>
        <taxon>Gemmataceae</taxon>
        <taxon>Thermogemmata</taxon>
    </lineage>
</organism>
<keyword evidence="4" id="KW-0597">Phosphoprotein</keyword>
<evidence type="ECO:0000313" key="14">
    <source>
        <dbReference type="Proteomes" id="UP000542342"/>
    </source>
</evidence>
<dbReference type="SUPFAM" id="SSF54675">
    <property type="entry name" value="Nicotinate/Quinolinate PRTase N-terminal domain-like"/>
    <property type="match status" value="1"/>
</dbReference>
<dbReference type="Pfam" id="PF17767">
    <property type="entry name" value="NAPRTase_N"/>
    <property type="match status" value="1"/>
</dbReference>
<dbReference type="Proteomes" id="UP000542342">
    <property type="component" value="Unassembled WGS sequence"/>
</dbReference>
<dbReference type="Gene3D" id="3.20.20.70">
    <property type="entry name" value="Aldolase class I"/>
    <property type="match status" value="1"/>
</dbReference>
<dbReference type="NCBIfam" id="NF006696">
    <property type="entry name" value="PRK09243.1-3"/>
    <property type="match status" value="1"/>
</dbReference>
<dbReference type="GO" id="GO:0004516">
    <property type="term" value="F:nicotinate phosphoribosyltransferase activity"/>
    <property type="evidence" value="ECO:0007669"/>
    <property type="project" value="UniProtKB-UniRule"/>
</dbReference>
<dbReference type="SUPFAM" id="SSF51690">
    <property type="entry name" value="Nicotinate/Quinolinate PRTase C-terminal domain-like"/>
    <property type="match status" value="1"/>
</dbReference>
<keyword evidence="13" id="KW-0328">Glycosyltransferase</keyword>
<dbReference type="UniPathway" id="UPA00253">
    <property type="reaction ID" value="UER00457"/>
</dbReference>
<gene>
    <name evidence="13" type="ORF">H0921_02990</name>
</gene>
<name>A0A7V9AAL3_9BACT</name>
<dbReference type="InterPro" id="IPR036068">
    <property type="entry name" value="Nicotinate_pribotase-like_C"/>
</dbReference>
<dbReference type="GO" id="GO:0005829">
    <property type="term" value="C:cytosol"/>
    <property type="evidence" value="ECO:0007669"/>
    <property type="project" value="TreeGrafter"/>
</dbReference>
<dbReference type="InterPro" id="IPR007229">
    <property type="entry name" value="Nic_PRibTrfase-Fam"/>
</dbReference>
<evidence type="ECO:0000256" key="4">
    <source>
        <dbReference type="ARBA" id="ARBA00022553"/>
    </source>
</evidence>
<comment type="catalytic activity">
    <reaction evidence="8 9">
        <text>5-phospho-alpha-D-ribose 1-diphosphate + nicotinate + ATP + H2O = nicotinate beta-D-ribonucleotide + ADP + phosphate + diphosphate</text>
        <dbReference type="Rhea" id="RHEA:36163"/>
        <dbReference type="ChEBI" id="CHEBI:15377"/>
        <dbReference type="ChEBI" id="CHEBI:30616"/>
        <dbReference type="ChEBI" id="CHEBI:32544"/>
        <dbReference type="ChEBI" id="CHEBI:33019"/>
        <dbReference type="ChEBI" id="CHEBI:43474"/>
        <dbReference type="ChEBI" id="CHEBI:57502"/>
        <dbReference type="ChEBI" id="CHEBI:58017"/>
        <dbReference type="ChEBI" id="CHEBI:456216"/>
        <dbReference type="EC" id="6.3.4.21"/>
    </reaction>
</comment>
<dbReference type="NCBIfam" id="TIGR01513">
    <property type="entry name" value="NAPRTase_put"/>
    <property type="match status" value="1"/>
</dbReference>
<proteinExistence type="inferred from homology"/>
<evidence type="ECO:0000256" key="1">
    <source>
        <dbReference type="ARBA" id="ARBA00004952"/>
    </source>
</evidence>
<comment type="similarity">
    <text evidence="2 9">Belongs to the NAPRTase family.</text>
</comment>
<dbReference type="Pfam" id="PF04095">
    <property type="entry name" value="NAPRTase"/>
    <property type="match status" value="1"/>
</dbReference>
<dbReference type="GO" id="GO:0034355">
    <property type="term" value="P:NAD+ biosynthetic process via the salvage pathway"/>
    <property type="evidence" value="ECO:0007669"/>
    <property type="project" value="TreeGrafter"/>
</dbReference>
<evidence type="ECO:0000256" key="6">
    <source>
        <dbReference type="ARBA" id="ARBA00022642"/>
    </source>
</evidence>
<evidence type="ECO:0000256" key="9">
    <source>
        <dbReference type="RuleBase" id="RU365100"/>
    </source>
</evidence>